<feature type="transmembrane region" description="Helical" evidence="1">
    <location>
        <begin position="25"/>
        <end position="44"/>
    </location>
</feature>
<keyword evidence="3" id="KW-1185">Reference proteome</keyword>
<dbReference type="RefSeq" id="WP_184945325.1">
    <property type="nucleotide sequence ID" value="NZ_JACHJV010000002.1"/>
</dbReference>
<dbReference type="Proteomes" id="UP000540506">
    <property type="component" value="Unassembled WGS sequence"/>
</dbReference>
<accession>A0A7W7W045</accession>
<dbReference type="AlphaFoldDB" id="A0A7W7W045"/>
<protein>
    <submittedName>
        <fullName evidence="2">Uncharacterized protein</fullName>
    </submittedName>
</protein>
<evidence type="ECO:0000313" key="3">
    <source>
        <dbReference type="Proteomes" id="UP000540506"/>
    </source>
</evidence>
<evidence type="ECO:0000256" key="1">
    <source>
        <dbReference type="SAM" id="Phobius"/>
    </source>
</evidence>
<dbReference type="EMBL" id="JACHJV010000002">
    <property type="protein sequence ID" value="MBB4928290.1"/>
    <property type="molecule type" value="Genomic_DNA"/>
</dbReference>
<reference evidence="2 3" key="1">
    <citation type="submission" date="2020-08" db="EMBL/GenBank/DDBJ databases">
        <title>Sequencing the genomes of 1000 actinobacteria strains.</title>
        <authorList>
            <person name="Klenk H.-P."/>
        </authorList>
    </citation>
    <scope>NUCLEOTIDE SEQUENCE [LARGE SCALE GENOMIC DNA]</scope>
    <source>
        <strain evidence="2 3">DSM 41654</strain>
    </source>
</reference>
<comment type="caution">
    <text evidence="2">The sequence shown here is derived from an EMBL/GenBank/DDBJ whole genome shotgun (WGS) entry which is preliminary data.</text>
</comment>
<keyword evidence="1" id="KW-1133">Transmembrane helix</keyword>
<keyword evidence="1" id="KW-0472">Membrane</keyword>
<name>A0A7W7W045_KITKI</name>
<sequence>MNTTTVLAAGWIATFTGLGNDTKSLIFTVLIPVLCGLFVLVVGFRTKSPGPTIMAVIMAAVVWGLSANMGTLQGKAVQDINQYNGGTNSSVQKGDQ</sequence>
<organism evidence="2 3">
    <name type="scientific">Kitasatospora kifunensis</name>
    <name type="common">Streptomyces kifunensis</name>
    <dbReference type="NCBI Taxonomy" id="58351"/>
    <lineage>
        <taxon>Bacteria</taxon>
        <taxon>Bacillati</taxon>
        <taxon>Actinomycetota</taxon>
        <taxon>Actinomycetes</taxon>
        <taxon>Kitasatosporales</taxon>
        <taxon>Streptomycetaceae</taxon>
        <taxon>Kitasatospora</taxon>
    </lineage>
</organism>
<feature type="transmembrane region" description="Helical" evidence="1">
    <location>
        <begin position="51"/>
        <end position="69"/>
    </location>
</feature>
<keyword evidence="1" id="KW-0812">Transmembrane</keyword>
<proteinExistence type="predicted"/>
<evidence type="ECO:0000313" key="2">
    <source>
        <dbReference type="EMBL" id="MBB4928290.1"/>
    </source>
</evidence>
<gene>
    <name evidence="2" type="ORF">FHR34_007385</name>
</gene>